<dbReference type="Proteomes" id="UP001177021">
    <property type="component" value="Unassembled WGS sequence"/>
</dbReference>
<protein>
    <submittedName>
        <fullName evidence="1">Uncharacterized protein</fullName>
    </submittedName>
</protein>
<organism evidence="1 2">
    <name type="scientific">Trifolium pratense</name>
    <name type="common">Red clover</name>
    <dbReference type="NCBI Taxonomy" id="57577"/>
    <lineage>
        <taxon>Eukaryota</taxon>
        <taxon>Viridiplantae</taxon>
        <taxon>Streptophyta</taxon>
        <taxon>Embryophyta</taxon>
        <taxon>Tracheophyta</taxon>
        <taxon>Spermatophyta</taxon>
        <taxon>Magnoliopsida</taxon>
        <taxon>eudicotyledons</taxon>
        <taxon>Gunneridae</taxon>
        <taxon>Pentapetalae</taxon>
        <taxon>rosids</taxon>
        <taxon>fabids</taxon>
        <taxon>Fabales</taxon>
        <taxon>Fabaceae</taxon>
        <taxon>Papilionoideae</taxon>
        <taxon>50 kb inversion clade</taxon>
        <taxon>NPAAA clade</taxon>
        <taxon>Hologalegina</taxon>
        <taxon>IRL clade</taxon>
        <taxon>Trifolieae</taxon>
        <taxon>Trifolium</taxon>
    </lineage>
</organism>
<keyword evidence="2" id="KW-1185">Reference proteome</keyword>
<reference evidence="1" key="1">
    <citation type="submission" date="2023-10" db="EMBL/GenBank/DDBJ databases">
        <authorList>
            <person name="Rodriguez Cubillos JULIANA M."/>
            <person name="De Vega J."/>
        </authorList>
    </citation>
    <scope>NUCLEOTIDE SEQUENCE</scope>
</reference>
<dbReference type="EMBL" id="CASHSV030000823">
    <property type="protein sequence ID" value="CAJ2676479.1"/>
    <property type="molecule type" value="Genomic_DNA"/>
</dbReference>
<comment type="caution">
    <text evidence="1">The sequence shown here is derived from an EMBL/GenBank/DDBJ whole genome shotgun (WGS) entry which is preliminary data.</text>
</comment>
<proteinExistence type="predicted"/>
<evidence type="ECO:0000313" key="2">
    <source>
        <dbReference type="Proteomes" id="UP001177021"/>
    </source>
</evidence>
<name>A0ACB0M7T6_TRIPR</name>
<gene>
    <name evidence="1" type="ORF">MILVUS5_LOCUS39215</name>
</gene>
<sequence>MKNKSKESIKTIDSLIDPENAEELQRTKTDIETYIKKIQNLIKNENQNKKDGNTRRSRKEAELMGLTEDLYKQYQSLFAQYDYVIGKVVSHKKNKKSSVSSADSEEEFFSSEEVDGSNRRRSSEKEQKYVSDTVKQEPDRGDNRDGKDLNQNIDAAESERKLTSLMEEMKSLSNDKMDLQLQIESQANEVKQLSIKNTELHNHVMELESLLKEKQDVVSKLEAKLDNSEEQSKSNIGKLMAQVNELVLETKTLRTEKDEMEEKIKCDKKETSNEREDLMKKLKVMQEKLDSQEKLNKELETKMEGKGEEISQFLIQIENLKANLAETKSTEQTMMEEKADLLARLNDMELELEIQRNQTKKLEEQLRDTNYEIKQMTNENKSLQDRNDELKAAMTQRGEDISSFLMENNSDENGASMEIMALKAEVNEMRLDLDNLNEHKTKLEIQNERNQKEYAESLAKMENLNTKLTTQIADQAKTIKDQLLTIDRIKAEQKETMITSSKFRLSQRVAERKMEELAEKVKRKMEDNIRLLHQRIHVAEQLNNENKNSCKLIMLRYEQENKILGEKVVFYENELESLKGAATASEVTHSPVIDLKGFEFEAALNGLDAAVAKVEEHRECVVKNVSKMLYEVQFAKDWIKNMNVEMKQLKDNVDCLTTLLNQKEEQGLLLRDKVWNLEATVSKEGGEKLNLTNAVNQLEKKVAKLEKNLKEKDEDLDSLGEKKREAIRQLCLVVEFHRDRCNYLMKLVTNMRVNKKKK</sequence>
<evidence type="ECO:0000313" key="1">
    <source>
        <dbReference type="EMBL" id="CAJ2676479.1"/>
    </source>
</evidence>
<accession>A0ACB0M7T6</accession>